<dbReference type="Gene3D" id="3.40.720.10">
    <property type="entry name" value="Alkaline Phosphatase, subunit A"/>
    <property type="match status" value="1"/>
</dbReference>
<dbReference type="SUPFAM" id="SSF53649">
    <property type="entry name" value="Alkaline phosphatase-like"/>
    <property type="match status" value="1"/>
</dbReference>
<feature type="transmembrane region" description="Helical" evidence="2">
    <location>
        <begin position="39"/>
        <end position="63"/>
    </location>
</feature>
<dbReference type="PANTHER" id="PTHR43751:SF3">
    <property type="entry name" value="SULFATASE N-TERMINAL DOMAIN-CONTAINING PROTEIN"/>
    <property type="match status" value="1"/>
</dbReference>
<keyword evidence="2" id="KW-0472">Membrane</keyword>
<protein>
    <recommendedName>
        <fullName evidence="3">Sulfatase N-terminal domain-containing protein</fullName>
    </recommendedName>
</protein>
<dbReference type="InterPro" id="IPR017850">
    <property type="entry name" value="Alkaline_phosphatase_core_sf"/>
</dbReference>
<sequence length="860" mass="96983">MLRKYLPSVPPLLFALVFVNVLSSKSLHLLQHVQSLPVLYLVLYSPTLILWDLFVIFVSRVLLVWPETRLRWIPFLFGGFIALLTWFAAAVQFGFFFETGAEVEWSATDSFVRDPAAMKILMSGISSVTAAGTVFFLASFVLSGRLYSITGRWLDSLWDRCWQGVREPKTLLPFAKSPAGRRCAFQYLLPLTALSVSLIFLEATRPSIPYDHLARALPLTMLDAFHRPVQFMEGCRPPPLPFPLPPHGKGGPPPPPPHHHHHPFDWAFGKGPPPFPPPPPPPPPLGDFGVQPSWLPEDPPPGFSRWQPARVREEEHGDQPLKCPSGPFQYYNPRSDPLKISNFDDDIMGPLQQVFKDNPVEINHVVLLTLESGRKEVFPMQSGTPMYDYLVESHEEKERKDAIDKLSKMTPVAQMLTGEYALNSEGKVNDFSNHKWHDKSEPGMGGLNVKGGLTASSLTLKSILGSHCGVSPLPVDLLEEINLEFYQPCLPQIFELFNRHKSNESSESKDGGFQGDQWKSVYMQSSTVSYDRQDKLNEAIGFNYSISRESLRDPDSKHWPPATGEINYFGYAESETRPYLRDLIFDAAENKTRLFLSHLTSSTHHPWRTPKSFHTEQYTGDQGSVDHDSMNDYLNTVRYVDDWLGEILGLLDEAGIANSTLVVIIGDHGQAFSEDAKVTGTFENGHISNFHVPIVFRHPHLPHIDISANATSLAILPTILDLLVQSQSLNEKDSAIASSLFPEYQGQSLLRPFHNERPGDGLAVWNFALINGGGSMLAITSANSPYRLILPLKEEFNYRFTHLGKDPGELKPLEGWSMPRLVDRVRKDHGEEAATWLMDAERVGRWWVAEQKRIWDYRRE</sequence>
<feature type="compositionally biased region" description="Pro residues" evidence="1">
    <location>
        <begin position="240"/>
        <end position="256"/>
    </location>
</feature>
<dbReference type="Pfam" id="PF00884">
    <property type="entry name" value="Sulfatase"/>
    <property type="match status" value="1"/>
</dbReference>
<feature type="transmembrane region" description="Helical" evidence="2">
    <location>
        <begin position="117"/>
        <end position="142"/>
    </location>
</feature>
<proteinExistence type="predicted"/>
<dbReference type="Proteomes" id="UP000184300">
    <property type="component" value="Unassembled WGS sequence"/>
</dbReference>
<evidence type="ECO:0000313" key="5">
    <source>
        <dbReference type="Proteomes" id="UP000184300"/>
    </source>
</evidence>
<dbReference type="InterPro" id="IPR000917">
    <property type="entry name" value="Sulfatase_N"/>
</dbReference>
<evidence type="ECO:0000256" key="1">
    <source>
        <dbReference type="SAM" id="MobiDB-lite"/>
    </source>
</evidence>
<evidence type="ECO:0000259" key="3">
    <source>
        <dbReference type="Pfam" id="PF00884"/>
    </source>
</evidence>
<dbReference type="PANTHER" id="PTHR43751">
    <property type="entry name" value="SULFATASE"/>
    <property type="match status" value="1"/>
</dbReference>
<dbReference type="STRING" id="1160497.A0A1L9VZ87"/>
<accession>A0A1L9VZ87</accession>
<dbReference type="GeneID" id="34461618"/>
<feature type="transmembrane region" description="Helical" evidence="2">
    <location>
        <begin position="75"/>
        <end position="97"/>
    </location>
</feature>
<evidence type="ECO:0000313" key="4">
    <source>
        <dbReference type="EMBL" id="OJJ89228.1"/>
    </source>
</evidence>
<feature type="compositionally biased region" description="Pro residues" evidence="1">
    <location>
        <begin position="271"/>
        <end position="285"/>
    </location>
</feature>
<dbReference type="EMBL" id="KV878888">
    <property type="protein sequence ID" value="OJJ89228.1"/>
    <property type="molecule type" value="Genomic_DNA"/>
</dbReference>
<evidence type="ECO:0000256" key="2">
    <source>
        <dbReference type="SAM" id="Phobius"/>
    </source>
</evidence>
<gene>
    <name evidence="4" type="ORF">ASPGLDRAFT_41174</name>
</gene>
<feature type="transmembrane region" description="Helical" evidence="2">
    <location>
        <begin position="184"/>
        <end position="201"/>
    </location>
</feature>
<reference evidence="5" key="1">
    <citation type="journal article" date="2017" name="Genome Biol.">
        <title>Comparative genomics reveals high biological diversity and specific adaptations in the industrially and medically important fungal genus Aspergillus.</title>
        <authorList>
            <person name="de Vries R.P."/>
            <person name="Riley R."/>
            <person name="Wiebenga A."/>
            <person name="Aguilar-Osorio G."/>
            <person name="Amillis S."/>
            <person name="Uchima C.A."/>
            <person name="Anderluh G."/>
            <person name="Asadollahi M."/>
            <person name="Askin M."/>
            <person name="Barry K."/>
            <person name="Battaglia E."/>
            <person name="Bayram O."/>
            <person name="Benocci T."/>
            <person name="Braus-Stromeyer S.A."/>
            <person name="Caldana C."/>
            <person name="Canovas D."/>
            <person name="Cerqueira G.C."/>
            <person name="Chen F."/>
            <person name="Chen W."/>
            <person name="Choi C."/>
            <person name="Clum A."/>
            <person name="Dos Santos R.A."/>
            <person name="Damasio A.R."/>
            <person name="Diallinas G."/>
            <person name="Emri T."/>
            <person name="Fekete E."/>
            <person name="Flipphi M."/>
            <person name="Freyberg S."/>
            <person name="Gallo A."/>
            <person name="Gournas C."/>
            <person name="Habgood R."/>
            <person name="Hainaut M."/>
            <person name="Harispe M.L."/>
            <person name="Henrissat B."/>
            <person name="Hilden K.S."/>
            <person name="Hope R."/>
            <person name="Hossain A."/>
            <person name="Karabika E."/>
            <person name="Karaffa L."/>
            <person name="Karanyi Z."/>
            <person name="Krasevec N."/>
            <person name="Kuo A."/>
            <person name="Kusch H."/>
            <person name="LaButti K."/>
            <person name="Lagendijk E.L."/>
            <person name="Lapidus A."/>
            <person name="Levasseur A."/>
            <person name="Lindquist E."/>
            <person name="Lipzen A."/>
            <person name="Logrieco A.F."/>
            <person name="MacCabe A."/>
            <person name="Maekelae M.R."/>
            <person name="Malavazi I."/>
            <person name="Melin P."/>
            <person name="Meyer V."/>
            <person name="Mielnichuk N."/>
            <person name="Miskei M."/>
            <person name="Molnar A.P."/>
            <person name="Mule G."/>
            <person name="Ngan C.Y."/>
            <person name="Orejas M."/>
            <person name="Orosz E."/>
            <person name="Ouedraogo J.P."/>
            <person name="Overkamp K.M."/>
            <person name="Park H.-S."/>
            <person name="Perrone G."/>
            <person name="Piumi F."/>
            <person name="Punt P.J."/>
            <person name="Ram A.F."/>
            <person name="Ramon A."/>
            <person name="Rauscher S."/>
            <person name="Record E."/>
            <person name="Riano-Pachon D.M."/>
            <person name="Robert V."/>
            <person name="Roehrig J."/>
            <person name="Ruller R."/>
            <person name="Salamov A."/>
            <person name="Salih N.S."/>
            <person name="Samson R.A."/>
            <person name="Sandor E."/>
            <person name="Sanguinetti M."/>
            <person name="Schuetze T."/>
            <person name="Sepcic K."/>
            <person name="Shelest E."/>
            <person name="Sherlock G."/>
            <person name="Sophianopoulou V."/>
            <person name="Squina F.M."/>
            <person name="Sun H."/>
            <person name="Susca A."/>
            <person name="Todd R.B."/>
            <person name="Tsang A."/>
            <person name="Unkles S.E."/>
            <person name="van de Wiele N."/>
            <person name="van Rossen-Uffink D."/>
            <person name="Oliveira J.V."/>
            <person name="Vesth T.C."/>
            <person name="Visser J."/>
            <person name="Yu J.-H."/>
            <person name="Zhou M."/>
            <person name="Andersen M.R."/>
            <person name="Archer D.B."/>
            <person name="Baker S.E."/>
            <person name="Benoit I."/>
            <person name="Brakhage A.A."/>
            <person name="Braus G.H."/>
            <person name="Fischer R."/>
            <person name="Frisvad J.C."/>
            <person name="Goldman G.H."/>
            <person name="Houbraken J."/>
            <person name="Oakley B."/>
            <person name="Pocsi I."/>
            <person name="Scazzocchio C."/>
            <person name="Seiboth B."/>
            <person name="vanKuyk P.A."/>
            <person name="Wortman J."/>
            <person name="Dyer P.S."/>
            <person name="Grigoriev I.V."/>
        </authorList>
    </citation>
    <scope>NUCLEOTIDE SEQUENCE [LARGE SCALE GENOMIC DNA]</scope>
    <source>
        <strain evidence="5">CBS 516.65</strain>
    </source>
</reference>
<keyword evidence="2" id="KW-1133">Transmembrane helix</keyword>
<feature type="region of interest" description="Disordered" evidence="1">
    <location>
        <begin position="240"/>
        <end position="306"/>
    </location>
</feature>
<feature type="domain" description="Sulfatase N-terminal" evidence="3">
    <location>
        <begin position="519"/>
        <end position="723"/>
    </location>
</feature>
<keyword evidence="5" id="KW-1185">Reference proteome</keyword>
<dbReference type="OrthoDB" id="96314at2759"/>
<dbReference type="VEuPathDB" id="FungiDB:ASPGLDRAFT_41174"/>
<organism evidence="4 5">
    <name type="scientific">Aspergillus glaucus CBS 516.65</name>
    <dbReference type="NCBI Taxonomy" id="1160497"/>
    <lineage>
        <taxon>Eukaryota</taxon>
        <taxon>Fungi</taxon>
        <taxon>Dikarya</taxon>
        <taxon>Ascomycota</taxon>
        <taxon>Pezizomycotina</taxon>
        <taxon>Eurotiomycetes</taxon>
        <taxon>Eurotiomycetidae</taxon>
        <taxon>Eurotiales</taxon>
        <taxon>Aspergillaceae</taxon>
        <taxon>Aspergillus</taxon>
        <taxon>Aspergillus subgen. Aspergillus</taxon>
    </lineage>
</organism>
<dbReference type="RefSeq" id="XP_022405890.1">
    <property type="nucleotide sequence ID" value="XM_022545357.1"/>
</dbReference>
<dbReference type="InterPro" id="IPR052701">
    <property type="entry name" value="GAG_Ulvan_Degrading_Sulfatases"/>
</dbReference>
<keyword evidence="2" id="KW-0812">Transmembrane</keyword>
<name>A0A1L9VZ87_ASPGL</name>
<dbReference type="AlphaFoldDB" id="A0A1L9VZ87"/>